<evidence type="ECO:0000313" key="1">
    <source>
        <dbReference type="Proteomes" id="UP000887565"/>
    </source>
</evidence>
<sequence>MGQKKENITVDETGKIKKKNFLQTKKAIGDFNRTSKATGGGPPPEPVADIYVKVFQLIPAQLERITCSIDSDAQMTSIFLEGASVFSTAGNSMDIVTLHESYPACKQAYFHELLAEGFSTARNSTDAVIITLHKNYPDRPLDELGVKQLGGVGADCFNTAPASFLAVGATSAAFSISNAVVGRSVVAAGRSVVVAGRGRDFGTGDFVMATVFDSFGGIGRV</sequence>
<accession>A0A915KGE8</accession>
<proteinExistence type="predicted"/>
<dbReference type="WBParaSite" id="nRc.2.0.1.t37455-RA">
    <property type="protein sequence ID" value="nRc.2.0.1.t37455-RA"/>
    <property type="gene ID" value="nRc.2.0.1.g37455"/>
</dbReference>
<protein>
    <submittedName>
        <fullName evidence="2">Uncharacterized protein</fullName>
    </submittedName>
</protein>
<organism evidence="1 2">
    <name type="scientific">Romanomermis culicivorax</name>
    <name type="common">Nematode worm</name>
    <dbReference type="NCBI Taxonomy" id="13658"/>
    <lineage>
        <taxon>Eukaryota</taxon>
        <taxon>Metazoa</taxon>
        <taxon>Ecdysozoa</taxon>
        <taxon>Nematoda</taxon>
        <taxon>Enoplea</taxon>
        <taxon>Dorylaimia</taxon>
        <taxon>Mermithida</taxon>
        <taxon>Mermithoidea</taxon>
        <taxon>Mermithidae</taxon>
        <taxon>Romanomermis</taxon>
    </lineage>
</organism>
<name>A0A915KGE8_ROMCU</name>
<dbReference type="AlphaFoldDB" id="A0A915KGE8"/>
<keyword evidence="1" id="KW-1185">Reference proteome</keyword>
<evidence type="ECO:0000313" key="2">
    <source>
        <dbReference type="WBParaSite" id="nRc.2.0.1.t37455-RA"/>
    </source>
</evidence>
<dbReference type="Proteomes" id="UP000887565">
    <property type="component" value="Unplaced"/>
</dbReference>
<reference evidence="2" key="1">
    <citation type="submission" date="2022-11" db="UniProtKB">
        <authorList>
            <consortium name="WormBaseParasite"/>
        </authorList>
    </citation>
    <scope>IDENTIFICATION</scope>
</reference>